<dbReference type="RefSeq" id="WP_018475431.1">
    <property type="nucleotide sequence ID" value="NZ_BMWX01000005.1"/>
</dbReference>
<dbReference type="SUPFAM" id="SSF56112">
    <property type="entry name" value="Protein kinase-like (PK-like)"/>
    <property type="match status" value="1"/>
</dbReference>
<evidence type="ECO:0000313" key="1">
    <source>
        <dbReference type="EMBL" id="GGZ35059.1"/>
    </source>
</evidence>
<protein>
    <recommendedName>
        <fullName evidence="3">Lipopolysaccharide kinase (Kdo/WaaP) family protein</fullName>
    </recommendedName>
</protein>
<reference evidence="1" key="2">
    <citation type="submission" date="2020-09" db="EMBL/GenBank/DDBJ databases">
        <authorList>
            <person name="Sun Q."/>
            <person name="Kim S."/>
        </authorList>
    </citation>
    <scope>NUCLEOTIDE SEQUENCE</scope>
    <source>
        <strain evidence="1">KCTC 12368</strain>
    </source>
</reference>
<name>A0A918UUJ0_9BACT</name>
<dbReference type="AlphaFoldDB" id="A0A918UUJ0"/>
<gene>
    <name evidence="1" type="ORF">GCM10007049_30590</name>
</gene>
<evidence type="ECO:0008006" key="3">
    <source>
        <dbReference type="Google" id="ProtNLM"/>
    </source>
</evidence>
<evidence type="ECO:0000313" key="2">
    <source>
        <dbReference type="Proteomes" id="UP000619457"/>
    </source>
</evidence>
<dbReference type="Pfam" id="PF06293">
    <property type="entry name" value="Kdo"/>
    <property type="match status" value="1"/>
</dbReference>
<comment type="caution">
    <text evidence="1">The sequence shown here is derived from an EMBL/GenBank/DDBJ whole genome shotgun (WGS) entry which is preliminary data.</text>
</comment>
<sequence length="251" mass="29996">MKVDLVINPKYHYLEEYIKSIPQTFDHKGQLIYDLRNHVRVDQVSGARLVIKSYRKIYLANRLIYNFLRPTKSKRAYSYGFALQQRGINTPEPIAYIDYYRFGQLKGGYFISLFSDYEPLTHFNLEQMDHTVQMLDALAVFIHRLHQNGVFHEDFTLNNILYKEEDGQFDFMVIDNNRLKLRKVSMRDAMKNLNRLNLNPEMMTYLIRKYSEANGLDTLKELKLYYDFKYEKSLQGKVKQRLKQYKRLIGG</sequence>
<dbReference type="EMBL" id="BMWX01000005">
    <property type="protein sequence ID" value="GGZ35059.1"/>
    <property type="molecule type" value="Genomic_DNA"/>
</dbReference>
<dbReference type="Gene3D" id="1.10.510.10">
    <property type="entry name" value="Transferase(Phosphotransferase) domain 1"/>
    <property type="match status" value="1"/>
</dbReference>
<proteinExistence type="predicted"/>
<dbReference type="GO" id="GO:0004672">
    <property type="term" value="F:protein kinase activity"/>
    <property type="evidence" value="ECO:0007669"/>
    <property type="project" value="InterPro"/>
</dbReference>
<dbReference type="InterPro" id="IPR011009">
    <property type="entry name" value="Kinase-like_dom_sf"/>
</dbReference>
<accession>A0A918UUJ0</accession>
<keyword evidence="2" id="KW-1185">Reference proteome</keyword>
<dbReference type="InterPro" id="IPR008266">
    <property type="entry name" value="Tyr_kinase_AS"/>
</dbReference>
<dbReference type="PROSITE" id="PS00109">
    <property type="entry name" value="PROTEIN_KINASE_TYR"/>
    <property type="match status" value="1"/>
</dbReference>
<dbReference type="Proteomes" id="UP000619457">
    <property type="component" value="Unassembled WGS sequence"/>
</dbReference>
<organism evidence="1 2">
    <name type="scientific">Echinicola pacifica</name>
    <dbReference type="NCBI Taxonomy" id="346377"/>
    <lineage>
        <taxon>Bacteria</taxon>
        <taxon>Pseudomonadati</taxon>
        <taxon>Bacteroidota</taxon>
        <taxon>Cytophagia</taxon>
        <taxon>Cytophagales</taxon>
        <taxon>Cyclobacteriaceae</taxon>
        <taxon>Echinicola</taxon>
    </lineage>
</organism>
<reference evidence="1" key="1">
    <citation type="journal article" date="2014" name="Int. J. Syst. Evol. Microbiol.">
        <title>Complete genome sequence of Corynebacterium casei LMG S-19264T (=DSM 44701T), isolated from a smear-ripened cheese.</title>
        <authorList>
            <consortium name="US DOE Joint Genome Institute (JGI-PGF)"/>
            <person name="Walter F."/>
            <person name="Albersmeier A."/>
            <person name="Kalinowski J."/>
            <person name="Ruckert C."/>
        </authorList>
    </citation>
    <scope>NUCLEOTIDE SEQUENCE</scope>
    <source>
        <strain evidence="1">KCTC 12368</strain>
    </source>
</reference>